<name>A0A2P5I5V3_DIAHE</name>
<accession>A0A2P5I5V3</accession>
<evidence type="ECO:0000256" key="1">
    <source>
        <dbReference type="SAM" id="MobiDB-lite"/>
    </source>
</evidence>
<sequence>MVANFKTPDAQRRLLTAVIAAHPDLKLNFKAIAQHFGPDDWSKDGIEHFFRPLKKDALVVRAMVKSGQPAKEFFDNKAWQFRGIKRDAEAMRQGKGAAAGTGSGSSVPATPKGRKRVATSAPSTGKSTATKRARASASKPAAAAAVITVDDDGEDDEDNPLPPIPLDTPTHGPRFTDFGAKQFWGGNHDAQAPALDTTQAESPTEEDDIKPHTPSDAAAFSFSQAVPSSTVGIGAYNLDAYPISQPSFAPGSSYIKNESFAADEYIDDEV</sequence>
<feature type="region of interest" description="Disordered" evidence="1">
    <location>
        <begin position="90"/>
        <end position="176"/>
    </location>
</feature>
<dbReference type="EMBL" id="MAVT02000230">
    <property type="protein sequence ID" value="POS77902.1"/>
    <property type="molecule type" value="Genomic_DNA"/>
</dbReference>
<organism evidence="2 3">
    <name type="scientific">Diaporthe helianthi</name>
    <dbReference type="NCBI Taxonomy" id="158607"/>
    <lineage>
        <taxon>Eukaryota</taxon>
        <taxon>Fungi</taxon>
        <taxon>Dikarya</taxon>
        <taxon>Ascomycota</taxon>
        <taxon>Pezizomycotina</taxon>
        <taxon>Sordariomycetes</taxon>
        <taxon>Sordariomycetidae</taxon>
        <taxon>Diaporthales</taxon>
        <taxon>Diaporthaceae</taxon>
        <taxon>Diaporthe</taxon>
    </lineage>
</organism>
<keyword evidence="3" id="KW-1185">Reference proteome</keyword>
<reference evidence="2" key="1">
    <citation type="submission" date="2017-09" db="EMBL/GenBank/DDBJ databases">
        <title>Polyketide synthases of a Diaporthe helianthi virulent isolate.</title>
        <authorList>
            <person name="Baroncelli R."/>
        </authorList>
    </citation>
    <scope>NUCLEOTIDE SEQUENCE [LARGE SCALE GENOMIC DNA]</scope>
    <source>
        <strain evidence="2">7/96</strain>
    </source>
</reference>
<dbReference type="AlphaFoldDB" id="A0A2P5I5V3"/>
<evidence type="ECO:0000313" key="2">
    <source>
        <dbReference type="EMBL" id="POS77902.1"/>
    </source>
</evidence>
<gene>
    <name evidence="2" type="ORF">DHEL01_v203694</name>
</gene>
<dbReference type="Proteomes" id="UP000094444">
    <property type="component" value="Unassembled WGS sequence"/>
</dbReference>
<feature type="compositionally biased region" description="Low complexity" evidence="1">
    <location>
        <begin position="135"/>
        <end position="145"/>
    </location>
</feature>
<dbReference type="STRING" id="158607.A0A2P5I5V3"/>
<comment type="caution">
    <text evidence="2">The sequence shown here is derived from an EMBL/GenBank/DDBJ whole genome shotgun (WGS) entry which is preliminary data.</text>
</comment>
<protein>
    <submittedName>
        <fullName evidence="2">Polarity defective-2</fullName>
    </submittedName>
</protein>
<evidence type="ECO:0000313" key="3">
    <source>
        <dbReference type="Proteomes" id="UP000094444"/>
    </source>
</evidence>
<feature type="compositionally biased region" description="Acidic residues" evidence="1">
    <location>
        <begin position="149"/>
        <end position="159"/>
    </location>
</feature>
<proteinExistence type="predicted"/>
<dbReference type="OrthoDB" id="4828117at2759"/>
<dbReference type="InParanoid" id="A0A2P5I5V3"/>